<reference evidence="1 2" key="1">
    <citation type="journal article" date="2012" name="J. Bacteriol.">
        <title>Complete genome sequence of Pelagibacterium halotolerans B2T.</title>
        <authorList>
            <person name="Huo Y.Y."/>
            <person name="Cheng H."/>
            <person name="Han X.F."/>
            <person name="Jiang X.W."/>
            <person name="Sun C."/>
            <person name="Zhang X.Q."/>
            <person name="Zhu X.F."/>
            <person name="Liu Y.F."/>
            <person name="Li P.F."/>
            <person name="Ni P.X."/>
            <person name="Wu M."/>
        </authorList>
    </citation>
    <scope>NUCLEOTIDE SEQUENCE [LARGE SCALE GENOMIC DNA]</scope>
    <source>
        <strain evidence="2">DSM 22347 / JCM 15775 / CGMCC 1.7692 / B2</strain>
    </source>
</reference>
<dbReference type="AlphaFoldDB" id="G4RFJ3"/>
<sequence length="207" mass="21906">MGVLDQLAGALGRNDEQPNIALAERLVAQRDRAAIAILVDALQGTGKAVANDAIKVLYEIGYRAPELIAPHASAFLSRLGMNANRQTCGTLKALQTLAPLEPDLLAGHLDTILAAADAGSVIAKDAAMEILAALARTGHYEKAAPIMLDRIETAPVNQLPAYAELAATIATGQDRPRLLAILENRVAAISQPAKQKRIAKIIRTLSR</sequence>
<accession>G4RFJ3</accession>
<organism evidence="1 2">
    <name type="scientific">Pelagibacterium halotolerans (strain DSM 22347 / JCM 15775 / CGMCC 1.7692 / B2)</name>
    <dbReference type="NCBI Taxonomy" id="1082931"/>
    <lineage>
        <taxon>Bacteria</taxon>
        <taxon>Pseudomonadati</taxon>
        <taxon>Pseudomonadota</taxon>
        <taxon>Alphaproteobacteria</taxon>
        <taxon>Hyphomicrobiales</taxon>
        <taxon>Devosiaceae</taxon>
        <taxon>Pelagibacterium</taxon>
    </lineage>
</organism>
<dbReference type="Gene3D" id="1.25.10.10">
    <property type="entry name" value="Leucine-rich Repeat Variant"/>
    <property type="match status" value="1"/>
</dbReference>
<dbReference type="KEGG" id="phl:KKY_3001"/>
<name>G4RFJ3_PELHB</name>
<dbReference type="SUPFAM" id="SSF48371">
    <property type="entry name" value="ARM repeat"/>
    <property type="match status" value="1"/>
</dbReference>
<dbReference type="STRING" id="1082931.KKY_3001"/>
<proteinExistence type="predicted"/>
<dbReference type="InterPro" id="IPR016024">
    <property type="entry name" value="ARM-type_fold"/>
</dbReference>
<dbReference type="HOGENOM" id="CLU_1303151_0_0_5"/>
<evidence type="ECO:0000313" key="1">
    <source>
        <dbReference type="EMBL" id="AEQ52995.1"/>
    </source>
</evidence>
<dbReference type="Proteomes" id="UP000008850">
    <property type="component" value="Chromosome"/>
</dbReference>
<dbReference type="eggNOG" id="COG1413">
    <property type="taxonomic scope" value="Bacteria"/>
</dbReference>
<evidence type="ECO:0000313" key="2">
    <source>
        <dbReference type="Proteomes" id="UP000008850"/>
    </source>
</evidence>
<dbReference type="EMBL" id="CP003075">
    <property type="protein sequence ID" value="AEQ52995.1"/>
    <property type="molecule type" value="Genomic_DNA"/>
</dbReference>
<dbReference type="InterPro" id="IPR011989">
    <property type="entry name" value="ARM-like"/>
</dbReference>
<evidence type="ECO:0008006" key="3">
    <source>
        <dbReference type="Google" id="ProtNLM"/>
    </source>
</evidence>
<gene>
    <name evidence="1" type="ordered locus">KKY_3001</name>
</gene>
<protein>
    <recommendedName>
        <fullName evidence="3">HEAT repeat domain-containing protein</fullName>
    </recommendedName>
</protein>
<keyword evidence="2" id="KW-1185">Reference proteome</keyword>
<dbReference type="RefSeq" id="WP_014132142.1">
    <property type="nucleotide sequence ID" value="NC_016078.1"/>
</dbReference>